<protein>
    <submittedName>
        <fullName evidence="2">Uncharacterized protein</fullName>
    </submittedName>
</protein>
<gene>
    <name evidence="2" type="ORF">DYY88_13700</name>
</gene>
<keyword evidence="1" id="KW-0472">Membrane</keyword>
<evidence type="ECO:0000256" key="1">
    <source>
        <dbReference type="SAM" id="Phobius"/>
    </source>
</evidence>
<dbReference type="Proteomes" id="UP000292459">
    <property type="component" value="Unassembled WGS sequence"/>
</dbReference>
<feature type="transmembrane region" description="Helical" evidence="1">
    <location>
        <begin position="56"/>
        <end position="74"/>
    </location>
</feature>
<dbReference type="AlphaFoldDB" id="A0A4Q7E951"/>
<dbReference type="Pfam" id="PF19744">
    <property type="entry name" value="DUF6232"/>
    <property type="match status" value="1"/>
</dbReference>
<organism evidence="2 3">
    <name type="scientific">Leptolyngbya iicbica LK</name>
    <dbReference type="NCBI Taxonomy" id="2294035"/>
    <lineage>
        <taxon>Bacteria</taxon>
        <taxon>Bacillati</taxon>
        <taxon>Cyanobacteriota</taxon>
        <taxon>Cyanophyceae</taxon>
        <taxon>Leptolyngbyales</taxon>
        <taxon>Leptolyngbyaceae</taxon>
        <taxon>Leptolyngbya group</taxon>
        <taxon>Leptolyngbya</taxon>
        <taxon>Leptolyngbya iicbica</taxon>
    </lineage>
</organism>
<name>A0A4Q7E951_9CYAN</name>
<proteinExistence type="predicted"/>
<comment type="caution">
    <text evidence="2">The sequence shown here is derived from an EMBL/GenBank/DDBJ whole genome shotgun (WGS) entry which is preliminary data.</text>
</comment>
<evidence type="ECO:0000313" key="2">
    <source>
        <dbReference type="EMBL" id="RZM79740.1"/>
    </source>
</evidence>
<evidence type="ECO:0000313" key="3">
    <source>
        <dbReference type="Proteomes" id="UP000292459"/>
    </source>
</evidence>
<accession>A0A4Q7E951</accession>
<sequence>MKMEIFSEEEVNLNLGKTNEIIVHKNAVVFRDTVYQISNISYATVKKWKRAEDKSMPLYVLWMWIFLSAFVIASSEDPRVNLYGVLILIVGVYFYFVSKLEKVDYFYLLILDFNSGSRRFFKSCKPDFLESVVLLLKEAIEDPYFMSRVVDFSDNSIKIYGDAVSNDFRTGLSKWPYDLNR</sequence>
<keyword evidence="1" id="KW-1133">Transmembrane helix</keyword>
<dbReference type="InterPro" id="IPR045629">
    <property type="entry name" value="DUF6232"/>
</dbReference>
<keyword evidence="3" id="KW-1185">Reference proteome</keyword>
<reference evidence="2 3" key="1">
    <citation type="submission" date="2018-11" db="EMBL/GenBank/DDBJ databases">
        <title>Whole genome sequencing of an environmental sample.</title>
        <authorList>
            <person name="Sarangi A.N."/>
            <person name="Singh D."/>
            <person name="Tripathy S."/>
        </authorList>
    </citation>
    <scope>NUCLEOTIDE SEQUENCE [LARGE SCALE GENOMIC DNA]</scope>
    <source>
        <strain evidence="2 3">Lakshadweep</strain>
    </source>
</reference>
<keyword evidence="1" id="KW-0812">Transmembrane</keyword>
<dbReference type="EMBL" id="QVFV01000002">
    <property type="protein sequence ID" value="RZM79740.1"/>
    <property type="molecule type" value="Genomic_DNA"/>
</dbReference>
<feature type="transmembrane region" description="Helical" evidence="1">
    <location>
        <begin position="80"/>
        <end position="97"/>
    </location>
</feature>